<dbReference type="RefSeq" id="XP_007392109.1">
    <property type="nucleotide sequence ID" value="XM_007392047.1"/>
</dbReference>
<dbReference type="GO" id="GO:0015629">
    <property type="term" value="C:actin cytoskeleton"/>
    <property type="evidence" value="ECO:0007669"/>
    <property type="project" value="TreeGrafter"/>
</dbReference>
<dbReference type="GO" id="GO:0006897">
    <property type="term" value="P:endocytosis"/>
    <property type="evidence" value="ECO:0007669"/>
    <property type="project" value="InterPro"/>
</dbReference>
<keyword evidence="2 4" id="KW-0728">SH3 domain</keyword>
<accession>K5WJG7</accession>
<dbReference type="OrthoDB" id="10255128at2759"/>
<feature type="compositionally biased region" description="Pro residues" evidence="5">
    <location>
        <begin position="230"/>
        <end position="239"/>
    </location>
</feature>
<dbReference type="Proteomes" id="UP000008370">
    <property type="component" value="Unassembled WGS sequence"/>
</dbReference>
<dbReference type="GeneID" id="18914838"/>
<dbReference type="PRINTS" id="PR00499">
    <property type="entry name" value="P67PHOX"/>
</dbReference>
<dbReference type="SMART" id="SM00326">
    <property type="entry name" value="SH3"/>
    <property type="match status" value="1"/>
</dbReference>
<dbReference type="STRING" id="650164.K5WJG7"/>
<dbReference type="AlphaFoldDB" id="K5WJG7"/>
<dbReference type="InterPro" id="IPR046982">
    <property type="entry name" value="BIN3/RVS161-like"/>
</dbReference>
<dbReference type="Pfam" id="PF14604">
    <property type="entry name" value="SH3_9"/>
    <property type="match status" value="1"/>
</dbReference>
<dbReference type="CDD" id="cd00174">
    <property type="entry name" value="SH3"/>
    <property type="match status" value="1"/>
</dbReference>
<evidence type="ECO:0000256" key="1">
    <source>
        <dbReference type="ARBA" id="ARBA00004496"/>
    </source>
</evidence>
<protein>
    <recommendedName>
        <fullName evidence="6">SH3 domain-containing protein</fullName>
    </recommendedName>
</protein>
<reference evidence="7 8" key="1">
    <citation type="journal article" date="2012" name="BMC Genomics">
        <title>Comparative genomics of the white-rot fungi, Phanerochaete carnosa and P. chrysosporium, to elucidate the genetic basis of the distinct wood types they colonize.</title>
        <authorList>
            <person name="Suzuki H."/>
            <person name="MacDonald J."/>
            <person name="Syed K."/>
            <person name="Salamov A."/>
            <person name="Hori C."/>
            <person name="Aerts A."/>
            <person name="Henrissat B."/>
            <person name="Wiebenga A."/>
            <person name="vanKuyk P.A."/>
            <person name="Barry K."/>
            <person name="Lindquist E."/>
            <person name="LaButti K."/>
            <person name="Lapidus A."/>
            <person name="Lucas S."/>
            <person name="Coutinho P."/>
            <person name="Gong Y."/>
            <person name="Samejima M."/>
            <person name="Mahadevan R."/>
            <person name="Abou-Zaid M."/>
            <person name="de Vries R.P."/>
            <person name="Igarashi K."/>
            <person name="Yadav J.S."/>
            <person name="Grigoriev I.V."/>
            <person name="Master E.R."/>
        </authorList>
    </citation>
    <scope>NUCLEOTIDE SEQUENCE [LARGE SCALE GENOMIC DNA]</scope>
    <source>
        <strain evidence="7 8">HHB-10118-sp</strain>
    </source>
</reference>
<evidence type="ECO:0000259" key="6">
    <source>
        <dbReference type="PROSITE" id="PS50002"/>
    </source>
</evidence>
<dbReference type="InterPro" id="IPR036028">
    <property type="entry name" value="SH3-like_dom_sf"/>
</dbReference>
<proteinExistence type="predicted"/>
<evidence type="ECO:0000256" key="5">
    <source>
        <dbReference type="SAM" id="MobiDB-lite"/>
    </source>
</evidence>
<dbReference type="GO" id="GO:0097320">
    <property type="term" value="P:plasma membrane tubulation"/>
    <property type="evidence" value="ECO:0007669"/>
    <property type="project" value="TreeGrafter"/>
</dbReference>
<sequence length="303" mass="31976">MVFAGLDSSEKDAFFTLLDEYFASRPDVFGSLAGQGAAGDSQTAPMNPLQGAAGRAATSAIHNAFTTHVNRSPELAAPEPAWKRTSNTSSPEPASASVLGSVGRVAAAASMFKSNPPAMGAPPPRPPPRKISPAVSPAQQYEEPSSLSPPSIAPRHSASPLFSQKKFGDVDLTSGKNMYLSVRHGTANKQATPPPVAPPVPAALSQIKNTWGAPPRRVPSTSSQSEAKASPPPPPPPRPAVEEPEPEGEWAEAIYEYSSDDPGDLPLQEGQRVLIIERTSDDWWTGVYEGRRGLVPASYIKVL</sequence>
<dbReference type="HOGENOM" id="CLU_067162_0_0_1"/>
<dbReference type="SUPFAM" id="SSF50044">
    <property type="entry name" value="SH3-domain"/>
    <property type="match status" value="1"/>
</dbReference>
<feature type="region of interest" description="Disordered" evidence="5">
    <location>
        <begin position="69"/>
        <end position="97"/>
    </location>
</feature>
<dbReference type="Gene3D" id="2.30.30.40">
    <property type="entry name" value="SH3 Domains"/>
    <property type="match status" value="1"/>
</dbReference>
<dbReference type="InterPro" id="IPR001452">
    <property type="entry name" value="SH3_domain"/>
</dbReference>
<keyword evidence="3" id="KW-0963">Cytoplasm</keyword>
<feature type="compositionally biased region" description="Polar residues" evidence="5">
    <location>
        <begin position="137"/>
        <end position="149"/>
    </location>
</feature>
<comment type="subcellular location">
    <subcellularLocation>
        <location evidence="1">Cytoplasm</location>
    </subcellularLocation>
</comment>
<evidence type="ECO:0000313" key="7">
    <source>
        <dbReference type="EMBL" id="EKM59550.1"/>
    </source>
</evidence>
<dbReference type="GO" id="GO:0005737">
    <property type="term" value="C:cytoplasm"/>
    <property type="evidence" value="ECO:0007669"/>
    <property type="project" value="UniProtKB-SubCell"/>
</dbReference>
<feature type="compositionally biased region" description="Pro residues" evidence="5">
    <location>
        <begin position="119"/>
        <end position="130"/>
    </location>
</feature>
<dbReference type="PANTHER" id="PTHR47174">
    <property type="entry name" value="BRIDGING INTEGRATOR 3"/>
    <property type="match status" value="1"/>
</dbReference>
<dbReference type="PRINTS" id="PR00452">
    <property type="entry name" value="SH3DOMAIN"/>
</dbReference>
<dbReference type="PANTHER" id="PTHR47174:SF3">
    <property type="entry name" value="BRIDGING INTEGRATOR 3"/>
    <property type="match status" value="1"/>
</dbReference>
<dbReference type="EMBL" id="JH930469">
    <property type="protein sequence ID" value="EKM59550.1"/>
    <property type="molecule type" value="Genomic_DNA"/>
</dbReference>
<dbReference type="GO" id="GO:0051666">
    <property type="term" value="P:actin cortical patch localization"/>
    <property type="evidence" value="ECO:0007669"/>
    <property type="project" value="InterPro"/>
</dbReference>
<feature type="region of interest" description="Disordered" evidence="5">
    <location>
        <begin position="113"/>
        <end position="160"/>
    </location>
</feature>
<evidence type="ECO:0000313" key="8">
    <source>
        <dbReference type="Proteomes" id="UP000008370"/>
    </source>
</evidence>
<feature type="domain" description="SH3" evidence="6">
    <location>
        <begin position="246"/>
        <end position="303"/>
    </location>
</feature>
<dbReference type="InParanoid" id="K5WJG7"/>
<gene>
    <name evidence="7" type="ORF">PHACADRAFT_250122</name>
</gene>
<feature type="region of interest" description="Disordered" evidence="5">
    <location>
        <begin position="210"/>
        <end position="248"/>
    </location>
</feature>
<organism evidence="7 8">
    <name type="scientific">Phanerochaete carnosa (strain HHB-10118-sp)</name>
    <name type="common">White-rot fungus</name>
    <name type="synonym">Peniophora carnosa</name>
    <dbReference type="NCBI Taxonomy" id="650164"/>
    <lineage>
        <taxon>Eukaryota</taxon>
        <taxon>Fungi</taxon>
        <taxon>Dikarya</taxon>
        <taxon>Basidiomycota</taxon>
        <taxon>Agaricomycotina</taxon>
        <taxon>Agaricomycetes</taxon>
        <taxon>Polyporales</taxon>
        <taxon>Phanerochaetaceae</taxon>
        <taxon>Phanerochaete</taxon>
    </lineage>
</organism>
<dbReference type="KEGG" id="pco:PHACADRAFT_250122"/>
<dbReference type="PROSITE" id="PS50002">
    <property type="entry name" value="SH3"/>
    <property type="match status" value="1"/>
</dbReference>
<evidence type="ECO:0000256" key="4">
    <source>
        <dbReference type="PROSITE-ProRule" id="PRU00192"/>
    </source>
</evidence>
<evidence type="ECO:0000256" key="2">
    <source>
        <dbReference type="ARBA" id="ARBA00022443"/>
    </source>
</evidence>
<dbReference type="GO" id="GO:0008289">
    <property type="term" value="F:lipid binding"/>
    <property type="evidence" value="ECO:0007669"/>
    <property type="project" value="TreeGrafter"/>
</dbReference>
<name>K5WJG7_PHACS</name>
<keyword evidence="8" id="KW-1185">Reference proteome</keyword>
<evidence type="ECO:0000256" key="3">
    <source>
        <dbReference type="ARBA" id="ARBA00022490"/>
    </source>
</evidence>